<keyword evidence="3" id="KW-0808">Transferase</keyword>
<dbReference type="Pfam" id="PF05023">
    <property type="entry name" value="Phytochelatin"/>
    <property type="match status" value="1"/>
</dbReference>
<dbReference type="EC" id="2.3.2.15" evidence="1"/>
<protein>
    <recommendedName>
        <fullName evidence="1">glutathione gamma-glutamylcysteinyltransferase</fullName>
        <ecNumber evidence="1">2.3.2.15</ecNumber>
    </recommendedName>
</protein>
<evidence type="ECO:0000259" key="5">
    <source>
        <dbReference type="PROSITE" id="PS51443"/>
    </source>
</evidence>
<evidence type="ECO:0000256" key="4">
    <source>
        <dbReference type="ARBA" id="ARBA00022723"/>
    </source>
</evidence>
<dbReference type="GO" id="GO:0046872">
    <property type="term" value="F:metal ion binding"/>
    <property type="evidence" value="ECO:0007669"/>
    <property type="project" value="UniProtKB-KW"/>
</dbReference>
<dbReference type="EMBL" id="ML119650">
    <property type="protein sequence ID" value="RPA86165.1"/>
    <property type="molecule type" value="Genomic_DNA"/>
</dbReference>
<dbReference type="InterPro" id="IPR038765">
    <property type="entry name" value="Papain-like_cys_pep_sf"/>
</dbReference>
<reference evidence="6 7" key="1">
    <citation type="journal article" date="2018" name="Nat. Ecol. Evol.">
        <title>Pezizomycetes genomes reveal the molecular basis of ectomycorrhizal truffle lifestyle.</title>
        <authorList>
            <person name="Murat C."/>
            <person name="Payen T."/>
            <person name="Noel B."/>
            <person name="Kuo A."/>
            <person name="Morin E."/>
            <person name="Chen J."/>
            <person name="Kohler A."/>
            <person name="Krizsan K."/>
            <person name="Balestrini R."/>
            <person name="Da Silva C."/>
            <person name="Montanini B."/>
            <person name="Hainaut M."/>
            <person name="Levati E."/>
            <person name="Barry K.W."/>
            <person name="Belfiori B."/>
            <person name="Cichocki N."/>
            <person name="Clum A."/>
            <person name="Dockter R.B."/>
            <person name="Fauchery L."/>
            <person name="Guy J."/>
            <person name="Iotti M."/>
            <person name="Le Tacon F."/>
            <person name="Lindquist E.A."/>
            <person name="Lipzen A."/>
            <person name="Malagnac F."/>
            <person name="Mello A."/>
            <person name="Molinier V."/>
            <person name="Miyauchi S."/>
            <person name="Poulain J."/>
            <person name="Riccioni C."/>
            <person name="Rubini A."/>
            <person name="Sitrit Y."/>
            <person name="Splivallo R."/>
            <person name="Traeger S."/>
            <person name="Wang M."/>
            <person name="Zifcakova L."/>
            <person name="Wipf D."/>
            <person name="Zambonelli A."/>
            <person name="Paolocci F."/>
            <person name="Nowrousian M."/>
            <person name="Ottonello S."/>
            <person name="Baldrian P."/>
            <person name="Spatafora J.W."/>
            <person name="Henrissat B."/>
            <person name="Nagy L.G."/>
            <person name="Aury J.M."/>
            <person name="Wincker P."/>
            <person name="Grigoriev I.V."/>
            <person name="Bonfante P."/>
            <person name="Martin F.M."/>
        </authorList>
    </citation>
    <scope>NUCLEOTIDE SEQUENCE [LARGE SCALE GENOMIC DNA]</scope>
    <source>
        <strain evidence="6 7">RN42</strain>
    </source>
</reference>
<keyword evidence="4" id="KW-0479">Metal-binding</keyword>
<dbReference type="AlphaFoldDB" id="A0A3N4IJ47"/>
<dbReference type="GO" id="GO:0010038">
    <property type="term" value="P:response to metal ion"/>
    <property type="evidence" value="ECO:0007669"/>
    <property type="project" value="InterPro"/>
</dbReference>
<feature type="domain" description="Peptidase C83" evidence="5">
    <location>
        <begin position="5"/>
        <end position="226"/>
    </location>
</feature>
<dbReference type="SUPFAM" id="SSF54001">
    <property type="entry name" value="Cysteine proteinases"/>
    <property type="match status" value="1"/>
</dbReference>
<keyword evidence="7" id="KW-1185">Reference proteome</keyword>
<dbReference type="Gene3D" id="3.90.70.30">
    <property type="entry name" value="Phytochelatin synthase, N-terminal domain"/>
    <property type="match status" value="1"/>
</dbReference>
<evidence type="ECO:0000313" key="7">
    <source>
        <dbReference type="Proteomes" id="UP000275078"/>
    </source>
</evidence>
<dbReference type="FunFam" id="3.90.70.30:FF:000001">
    <property type="entry name" value="Glutathione gamma-glutamylcysteinyltransferase 1"/>
    <property type="match status" value="1"/>
</dbReference>
<evidence type="ECO:0000256" key="2">
    <source>
        <dbReference type="ARBA" id="ARBA00022539"/>
    </source>
</evidence>
<dbReference type="GO" id="GO:0046938">
    <property type="term" value="P:phytochelatin biosynthetic process"/>
    <property type="evidence" value="ECO:0007669"/>
    <property type="project" value="InterPro"/>
</dbReference>
<dbReference type="PROSITE" id="PS51443">
    <property type="entry name" value="PCS"/>
    <property type="match status" value="1"/>
</dbReference>
<name>A0A3N4IJ47_ASCIM</name>
<dbReference type="PANTHER" id="PTHR33447">
    <property type="entry name" value="GLUTATHIONE GAMMA-GLUTAMYLCYSTEINYLTRANSFERASE"/>
    <property type="match status" value="1"/>
</dbReference>
<dbReference type="InterPro" id="IPR007719">
    <property type="entry name" value="PCS_N"/>
</dbReference>
<keyword evidence="2" id="KW-0104">Cadmium</keyword>
<evidence type="ECO:0000256" key="3">
    <source>
        <dbReference type="ARBA" id="ARBA00022679"/>
    </source>
</evidence>
<dbReference type="InterPro" id="IPR038156">
    <property type="entry name" value="PCS_N_sf"/>
</dbReference>
<accession>A0A3N4IJ47</accession>
<gene>
    <name evidence="6" type="ORF">BJ508DRAFT_411355</name>
</gene>
<evidence type="ECO:0000313" key="6">
    <source>
        <dbReference type="EMBL" id="RPA86165.1"/>
    </source>
</evidence>
<dbReference type="GO" id="GO:0016756">
    <property type="term" value="F:glutathione gamma-glutamylcysteinyltransferase activity"/>
    <property type="evidence" value="ECO:0007669"/>
    <property type="project" value="UniProtKB-EC"/>
</dbReference>
<evidence type="ECO:0000256" key="1">
    <source>
        <dbReference type="ARBA" id="ARBA00012468"/>
    </source>
</evidence>
<dbReference type="InterPro" id="IPR040409">
    <property type="entry name" value="PCS-like"/>
</dbReference>
<organism evidence="6 7">
    <name type="scientific">Ascobolus immersus RN42</name>
    <dbReference type="NCBI Taxonomy" id="1160509"/>
    <lineage>
        <taxon>Eukaryota</taxon>
        <taxon>Fungi</taxon>
        <taxon>Dikarya</taxon>
        <taxon>Ascomycota</taxon>
        <taxon>Pezizomycotina</taxon>
        <taxon>Pezizomycetes</taxon>
        <taxon>Pezizales</taxon>
        <taxon>Ascobolaceae</taxon>
        <taxon>Ascobolus</taxon>
    </lineage>
</organism>
<sequence>MTPRIADASFYMRTLPTNLLVGYETKEGKQLFRKALDEGGLEAFFPLSQQFLTQEEPAYCGIGTLCMILNALKVDPAKTWRKPWRWFTQEMLDCCRPLEDVKKKGITLAEFACLARCNGLDATTRFANKITFEEFHEDVKKSASSEDSFIAVSYSRASLGQTGSGHFSPIGGYCSDKGGMVLILDVARFKYPSYWVPIQRLFESLQPIDAETGQPRGYSILRKSKLGSSTPSSLFRLNLQKGKWEAFVQNVKQYAQEIGELPVEQFLEELAKKINFCPVLTRELEVEASVPDKEITPDSPKNNLSVEYYVATEELIDALAAYSRLYQTFKNDKEEGAQWTVFFLALARLRPFFTVLPFKLKEDLDKLADEDCRNPVISREVSFIRTQILSLQACCNEEGETCKSAACCKSKVDIAVREK</sequence>
<dbReference type="OrthoDB" id="448954at2759"/>
<dbReference type="Proteomes" id="UP000275078">
    <property type="component" value="Unassembled WGS sequence"/>
</dbReference>
<proteinExistence type="predicted"/>